<evidence type="ECO:0000313" key="6">
    <source>
        <dbReference type="EMBL" id="TFK99264.1"/>
    </source>
</evidence>
<feature type="domain" description="MYND-type" evidence="5">
    <location>
        <begin position="121"/>
        <end position="167"/>
    </location>
</feature>
<reference evidence="6 7" key="1">
    <citation type="journal article" date="2019" name="Nat. Ecol. Evol.">
        <title>Megaphylogeny resolves global patterns of mushroom evolution.</title>
        <authorList>
            <person name="Varga T."/>
            <person name="Krizsan K."/>
            <person name="Foldi C."/>
            <person name="Dima B."/>
            <person name="Sanchez-Garcia M."/>
            <person name="Sanchez-Ramirez S."/>
            <person name="Szollosi G.J."/>
            <person name="Szarkandi J.G."/>
            <person name="Papp V."/>
            <person name="Albert L."/>
            <person name="Andreopoulos W."/>
            <person name="Angelini C."/>
            <person name="Antonin V."/>
            <person name="Barry K.W."/>
            <person name="Bougher N.L."/>
            <person name="Buchanan P."/>
            <person name="Buyck B."/>
            <person name="Bense V."/>
            <person name="Catcheside P."/>
            <person name="Chovatia M."/>
            <person name="Cooper J."/>
            <person name="Damon W."/>
            <person name="Desjardin D."/>
            <person name="Finy P."/>
            <person name="Geml J."/>
            <person name="Haridas S."/>
            <person name="Hughes K."/>
            <person name="Justo A."/>
            <person name="Karasinski D."/>
            <person name="Kautmanova I."/>
            <person name="Kiss B."/>
            <person name="Kocsube S."/>
            <person name="Kotiranta H."/>
            <person name="LaButti K.M."/>
            <person name="Lechner B.E."/>
            <person name="Liimatainen K."/>
            <person name="Lipzen A."/>
            <person name="Lukacs Z."/>
            <person name="Mihaltcheva S."/>
            <person name="Morgado L.N."/>
            <person name="Niskanen T."/>
            <person name="Noordeloos M.E."/>
            <person name="Ohm R.A."/>
            <person name="Ortiz-Santana B."/>
            <person name="Ovrebo C."/>
            <person name="Racz N."/>
            <person name="Riley R."/>
            <person name="Savchenko A."/>
            <person name="Shiryaev A."/>
            <person name="Soop K."/>
            <person name="Spirin V."/>
            <person name="Szebenyi C."/>
            <person name="Tomsovsky M."/>
            <person name="Tulloss R.E."/>
            <person name="Uehling J."/>
            <person name="Grigoriev I.V."/>
            <person name="Vagvolgyi C."/>
            <person name="Papp T."/>
            <person name="Martin F.M."/>
            <person name="Miettinen O."/>
            <person name="Hibbett D.S."/>
            <person name="Nagy L.G."/>
        </authorList>
    </citation>
    <scope>NUCLEOTIDE SEQUENCE [LARGE SCALE GENOMIC DNA]</scope>
    <source>
        <strain evidence="6 7">CBS 309.79</strain>
    </source>
</reference>
<evidence type="ECO:0000313" key="7">
    <source>
        <dbReference type="Proteomes" id="UP000305067"/>
    </source>
</evidence>
<sequence length="262" mass="28868">MSKSITICCGRRTKEIEIFFGPEATRLDDLLERIIAKEPNSPTLRKNFTVDRLLQFSVRSALDNGTASLELGGMKATSSNGKISMTYGGVRPNENPDQFPYMTTYSVLFQLATKYNRRCSNPQCLKLAKPVEKPFSRCSRCSVTVYCSSACQIHGWNIQPSPHKHLCDLTKELKDAWAAYAPGATRILPLEGTLKTVAAEAGVELIAMDLWALNDHFKSLFGGSQLGGGSQKKNVDYKEGNDAMGFLGDLLSKGMLEKIENS</sequence>
<keyword evidence="3" id="KW-0862">Zinc</keyword>
<dbReference type="SUPFAM" id="SSF144232">
    <property type="entry name" value="HIT/MYND zinc finger-like"/>
    <property type="match status" value="1"/>
</dbReference>
<dbReference type="OrthoDB" id="432970at2759"/>
<dbReference type="GO" id="GO:0008270">
    <property type="term" value="F:zinc ion binding"/>
    <property type="evidence" value="ECO:0007669"/>
    <property type="project" value="UniProtKB-KW"/>
</dbReference>
<evidence type="ECO:0000256" key="2">
    <source>
        <dbReference type="ARBA" id="ARBA00022771"/>
    </source>
</evidence>
<accession>A0A5C3QB24</accession>
<organism evidence="6 7">
    <name type="scientific">Pterulicium gracile</name>
    <dbReference type="NCBI Taxonomy" id="1884261"/>
    <lineage>
        <taxon>Eukaryota</taxon>
        <taxon>Fungi</taxon>
        <taxon>Dikarya</taxon>
        <taxon>Basidiomycota</taxon>
        <taxon>Agaricomycotina</taxon>
        <taxon>Agaricomycetes</taxon>
        <taxon>Agaricomycetidae</taxon>
        <taxon>Agaricales</taxon>
        <taxon>Pleurotineae</taxon>
        <taxon>Pterulaceae</taxon>
        <taxon>Pterulicium</taxon>
    </lineage>
</organism>
<proteinExistence type="predicted"/>
<dbReference type="Pfam" id="PF01753">
    <property type="entry name" value="zf-MYND"/>
    <property type="match status" value="1"/>
</dbReference>
<keyword evidence="7" id="KW-1185">Reference proteome</keyword>
<protein>
    <recommendedName>
        <fullName evidence="5">MYND-type domain-containing protein</fullName>
    </recommendedName>
</protein>
<name>A0A5C3QB24_9AGAR</name>
<evidence type="ECO:0000256" key="1">
    <source>
        <dbReference type="ARBA" id="ARBA00022723"/>
    </source>
</evidence>
<dbReference type="Proteomes" id="UP000305067">
    <property type="component" value="Unassembled WGS sequence"/>
</dbReference>
<keyword evidence="1" id="KW-0479">Metal-binding</keyword>
<evidence type="ECO:0000259" key="5">
    <source>
        <dbReference type="PROSITE" id="PS50865"/>
    </source>
</evidence>
<dbReference type="PROSITE" id="PS50865">
    <property type="entry name" value="ZF_MYND_2"/>
    <property type="match status" value="1"/>
</dbReference>
<dbReference type="Gene3D" id="6.10.140.2220">
    <property type="match status" value="1"/>
</dbReference>
<evidence type="ECO:0000256" key="4">
    <source>
        <dbReference type="PROSITE-ProRule" id="PRU00134"/>
    </source>
</evidence>
<dbReference type="AlphaFoldDB" id="A0A5C3QB24"/>
<keyword evidence="2 4" id="KW-0863">Zinc-finger</keyword>
<dbReference type="InterPro" id="IPR002893">
    <property type="entry name" value="Znf_MYND"/>
</dbReference>
<evidence type="ECO:0000256" key="3">
    <source>
        <dbReference type="ARBA" id="ARBA00022833"/>
    </source>
</evidence>
<gene>
    <name evidence="6" type="ORF">BDV98DRAFT_175737</name>
</gene>
<dbReference type="EMBL" id="ML178834">
    <property type="protein sequence ID" value="TFK99264.1"/>
    <property type="molecule type" value="Genomic_DNA"/>
</dbReference>